<feature type="domain" description="Exocyst complex component Sec8 middle helical bundle" evidence="6">
    <location>
        <begin position="288"/>
        <end position="536"/>
    </location>
</feature>
<organism evidence="7 8">
    <name type="scientific">Pachysolen tannophilus NRRL Y-2460</name>
    <dbReference type="NCBI Taxonomy" id="669874"/>
    <lineage>
        <taxon>Eukaryota</taxon>
        <taxon>Fungi</taxon>
        <taxon>Dikarya</taxon>
        <taxon>Ascomycota</taxon>
        <taxon>Saccharomycotina</taxon>
        <taxon>Pichiomycetes</taxon>
        <taxon>Pachysolenaceae</taxon>
        <taxon>Pachysolen</taxon>
    </lineage>
</organism>
<protein>
    <recommendedName>
        <fullName evidence="4">Exocyst complex component Sec8</fullName>
    </recommendedName>
</protein>
<dbReference type="GO" id="GO:0006612">
    <property type="term" value="P:protein targeting to membrane"/>
    <property type="evidence" value="ECO:0007669"/>
    <property type="project" value="UniProtKB-UniRule"/>
</dbReference>
<proteinExistence type="inferred from homology"/>
<dbReference type="PANTHER" id="PTHR14146:SF0">
    <property type="entry name" value="EXOCYST COMPLEX COMPONENT 4"/>
    <property type="match status" value="1"/>
</dbReference>
<evidence type="ECO:0000256" key="3">
    <source>
        <dbReference type="ARBA" id="ARBA00022927"/>
    </source>
</evidence>
<keyword evidence="1 4" id="KW-0813">Transport</keyword>
<evidence type="ECO:0000256" key="4">
    <source>
        <dbReference type="RuleBase" id="RU367079"/>
    </source>
</evidence>
<comment type="function">
    <text evidence="4">Component of the exocyst complex involved in the docking of exocytic vesicles with fusion sites on the plasma membrane.</text>
</comment>
<gene>
    <name evidence="7" type="ORF">PACTADRAFT_31951</name>
</gene>
<dbReference type="GO" id="GO:0090522">
    <property type="term" value="P:vesicle tethering involved in exocytosis"/>
    <property type="evidence" value="ECO:0007669"/>
    <property type="project" value="UniProtKB-UniRule"/>
</dbReference>
<dbReference type="GO" id="GO:0006893">
    <property type="term" value="P:Golgi to plasma membrane transport"/>
    <property type="evidence" value="ECO:0007669"/>
    <property type="project" value="TreeGrafter"/>
</dbReference>
<dbReference type="InterPro" id="IPR048630">
    <property type="entry name" value="Sec8_M"/>
</dbReference>
<dbReference type="EMBL" id="KV454011">
    <property type="protein sequence ID" value="ODV98561.1"/>
    <property type="molecule type" value="Genomic_DNA"/>
</dbReference>
<name>A0A1E4U3I7_PACTA</name>
<evidence type="ECO:0000259" key="6">
    <source>
        <dbReference type="Pfam" id="PF20652"/>
    </source>
</evidence>
<keyword evidence="3 4" id="KW-0653">Protein transport</keyword>
<evidence type="ECO:0000313" key="8">
    <source>
        <dbReference type="Proteomes" id="UP000094236"/>
    </source>
</evidence>
<feature type="domain" description="Exocyst complex component Sec8 N-terminal" evidence="5">
    <location>
        <begin position="18"/>
        <end position="150"/>
    </location>
</feature>
<dbReference type="Proteomes" id="UP000094236">
    <property type="component" value="Unassembled WGS sequence"/>
</dbReference>
<dbReference type="GO" id="GO:0015031">
    <property type="term" value="P:protein transport"/>
    <property type="evidence" value="ECO:0007669"/>
    <property type="project" value="UniProtKB-KW"/>
</dbReference>
<dbReference type="GO" id="GO:0000145">
    <property type="term" value="C:exocyst"/>
    <property type="evidence" value="ECO:0007669"/>
    <property type="project" value="UniProtKB-UniRule"/>
</dbReference>
<accession>A0A1E4U3I7</accession>
<dbReference type="STRING" id="669874.A0A1E4U3I7"/>
<evidence type="ECO:0000256" key="1">
    <source>
        <dbReference type="ARBA" id="ARBA00022448"/>
    </source>
</evidence>
<dbReference type="GO" id="GO:0006904">
    <property type="term" value="P:vesicle docking involved in exocytosis"/>
    <property type="evidence" value="ECO:0007669"/>
    <property type="project" value="InterPro"/>
</dbReference>
<comment type="similarity">
    <text evidence="4">Belongs to the SEC8 family.</text>
</comment>
<reference evidence="8" key="1">
    <citation type="submission" date="2016-05" db="EMBL/GenBank/DDBJ databases">
        <title>Comparative genomics of biotechnologically important yeasts.</title>
        <authorList>
            <consortium name="DOE Joint Genome Institute"/>
            <person name="Riley R."/>
            <person name="Haridas S."/>
            <person name="Wolfe K.H."/>
            <person name="Lopes M.R."/>
            <person name="Hittinger C.T."/>
            <person name="Goker M."/>
            <person name="Salamov A."/>
            <person name="Wisecaver J."/>
            <person name="Long T.M."/>
            <person name="Aerts A.L."/>
            <person name="Barry K."/>
            <person name="Choi C."/>
            <person name="Clum A."/>
            <person name="Coughlan A.Y."/>
            <person name="Deshpande S."/>
            <person name="Douglass A.P."/>
            <person name="Hanson S.J."/>
            <person name="Klenk H.-P."/>
            <person name="Labutti K."/>
            <person name="Lapidus A."/>
            <person name="Lindquist E."/>
            <person name="Lipzen A."/>
            <person name="Meier-Kolthoff J.P."/>
            <person name="Ohm R.A."/>
            <person name="Otillar R.P."/>
            <person name="Pangilinan J."/>
            <person name="Peng Y."/>
            <person name="Rokas A."/>
            <person name="Rosa C.A."/>
            <person name="Scheuner C."/>
            <person name="Sibirny A.A."/>
            <person name="Slot J.C."/>
            <person name="Stielow J.B."/>
            <person name="Sun H."/>
            <person name="Kurtzman C.P."/>
            <person name="Blackwell M."/>
            <person name="Grigoriev I.V."/>
            <person name="Jeffries T.W."/>
        </authorList>
    </citation>
    <scope>NUCLEOTIDE SEQUENCE [LARGE SCALE GENOMIC DNA]</scope>
    <source>
        <strain evidence="8">NRRL Y-2460</strain>
    </source>
</reference>
<dbReference type="PANTHER" id="PTHR14146">
    <property type="entry name" value="EXOCYST COMPLEX COMPONENT 4"/>
    <property type="match status" value="1"/>
</dbReference>
<dbReference type="Pfam" id="PF04048">
    <property type="entry name" value="Sec8_N"/>
    <property type="match status" value="1"/>
</dbReference>
<dbReference type="AlphaFoldDB" id="A0A1E4U3I7"/>
<keyword evidence="2 4" id="KW-0268">Exocytosis</keyword>
<evidence type="ECO:0000259" key="5">
    <source>
        <dbReference type="Pfam" id="PF04048"/>
    </source>
</evidence>
<dbReference type="OrthoDB" id="272977at2759"/>
<dbReference type="Pfam" id="PF20652">
    <property type="entry name" value="Sec8_C"/>
    <property type="match status" value="1"/>
</dbReference>
<sequence length="1078" mass="124298">MSGNVHSSLDEASELIFIVESEWAKLDKAEPNPLEIVLPLLDNTSVGLAHKYSSFQNLHSKISQNLSRCLNENKDSFINSLNYYDQALSTFNESYNLIKTIKKNLMETNNSIMDSDNKIYLRDINSNSLLYSQLIDTVDAIEFLKHSTESLSDLILNEKNYVNATNIIKKCKELILIYDLNNVKSLKPTITSLNDQENSLVEIIIEELNNIIYLNFSADCNNRDDTINVNGNPDLIDGDDISSKIMSINSSLADFLNYLEDQEDDDDKLSIDEELVITEQEQNNNSNSTNFFNKIKLLLLVLLKLNILDKVQEIFVSRTNRELNKLFNQTIDDIKLKNPKSSQSQLQNKTTTEISDELEFFPSNKESDILTEFFNNIFSKCLTVLQYHRLIYEISNKYNTNGHVIYPIDKIWKIMTGELYNLLYNYLVDENMKKDVSDTANKNNKTNNDNDSVIKRTNNEVKKSKKLFEFQKIEDLNSAHDLSQLTTYLQECFPSFSVSSKQSPSIYLANKEAFTNLEILTSPNCFNMKFILNPFLLFIEGSKTCIPFSSKLLINSNDYEIDGKIKTPTEFFIDFMRNVFLANFNDTLLYYYDSMVNDEFLNINSQLSSITSNNTQTNDSSFNELVNINGNIFVFKNFFNFQKFLVAILQVLNTSTIFKKEYLNLIFQIFHIFQAKVSNYYKELISEDNDDIGEKSQLVKWLSSPDITAVSLKILTENKYELIVKEIGLLIDESLISKVNLSVDILNSETFGNLAQLLASVSWILSWLPDLRKVDSSKETSNNDVSEVDKFKDMWELSDIGYGSYRLNHNTHSKINVSIIMRDEYLSRFDAFVRFFQDMNFKIILILRYNLILNLVCYTFKFFNKNDFTNDVPNENDINIKKLNSIILNSFKVLVQENDQGKQARTIFRGLSKYLDKLLILNSFNIKTLNQLGLNKIFKNILILQQAFKILSIDLHDDDEVYDHDADNYFFQDSLKYFENFKITDKGIIEQIASNRNQFTLAENKNMVRLIFSEELASHNTLTMTSNSTNSNGLGFVTGNANSNSNGHRKTPSVTAGAVKRYHDALKKLEDAYKNRKK</sequence>
<dbReference type="InterPro" id="IPR039682">
    <property type="entry name" value="Sec8/EXOC4"/>
</dbReference>
<dbReference type="InterPro" id="IPR007191">
    <property type="entry name" value="Sec8_exocyst_N"/>
</dbReference>
<evidence type="ECO:0000313" key="7">
    <source>
        <dbReference type="EMBL" id="ODV98561.1"/>
    </source>
</evidence>
<evidence type="ECO:0000256" key="2">
    <source>
        <dbReference type="ARBA" id="ARBA00022483"/>
    </source>
</evidence>
<keyword evidence="8" id="KW-1185">Reference proteome</keyword>